<sequence length="225" mass="24659">MSYHSGKTYKLINAKTDGALDLSTEDNFTVACWDSHDGHQQRWTLEEHNGHWSFRNGNGKYLGLAGMAQEGTPVAGVDHAYEWDIWPDEQDGSVFRIFVPGAPPPGQNLDLSDHGNPAGGTRVTLWTKWEGRHQCWRFQEVCVIFGRAIKNEHLVLGVLGTVFGGSYLATRGGSKKQEPPSTIEKIKQAIPINAGSSEEEQLMASIKNFIAEAERADGAAGGSKH</sequence>
<dbReference type="Pfam" id="PF11022">
    <property type="entry name" value="ATP19"/>
    <property type="match status" value="1"/>
</dbReference>
<protein>
    <recommendedName>
        <fullName evidence="4">Ricin B lectin domain-containing protein</fullName>
    </recommendedName>
</protein>
<keyword evidence="2" id="KW-0496">Mitochondrion</keyword>
<dbReference type="CDD" id="cd23422">
    <property type="entry name" value="beta-trefoil_Ricin_MPL_CNL"/>
    <property type="match status" value="1"/>
</dbReference>
<comment type="caution">
    <text evidence="5">The sequence shown here is derived from an EMBL/GenBank/DDBJ whole genome shotgun (WGS) entry which is preliminary data.</text>
</comment>
<dbReference type="Gene3D" id="2.80.10.50">
    <property type="match status" value="1"/>
</dbReference>
<keyword evidence="3" id="KW-0472">Membrane</keyword>
<evidence type="ECO:0000256" key="3">
    <source>
        <dbReference type="ARBA" id="ARBA00023136"/>
    </source>
</evidence>
<keyword evidence="6" id="KW-1185">Reference proteome</keyword>
<comment type="subcellular location">
    <subcellularLocation>
        <location evidence="1">Mitochondrion membrane</location>
    </subcellularLocation>
</comment>
<dbReference type="PROSITE" id="PS50231">
    <property type="entry name" value="RICIN_B_LECTIN"/>
    <property type="match status" value="1"/>
</dbReference>
<evidence type="ECO:0000259" key="4">
    <source>
        <dbReference type="Pfam" id="PF14200"/>
    </source>
</evidence>
<feature type="domain" description="Ricin B lectin" evidence="4">
    <location>
        <begin position="41"/>
        <end position="126"/>
    </location>
</feature>
<name>A0ABR3EZE3_9AGAR</name>
<reference evidence="5 6" key="1">
    <citation type="submission" date="2024-02" db="EMBL/GenBank/DDBJ databases">
        <title>A draft genome for the cacao thread blight pathogen Marasmius crinis-equi.</title>
        <authorList>
            <person name="Cohen S.P."/>
            <person name="Baruah I.K."/>
            <person name="Amoako-Attah I."/>
            <person name="Bukari Y."/>
            <person name="Meinhardt L.W."/>
            <person name="Bailey B.A."/>
        </authorList>
    </citation>
    <scope>NUCLEOTIDE SEQUENCE [LARGE SCALE GENOMIC DNA]</scope>
    <source>
        <strain evidence="5 6">GH-76</strain>
    </source>
</reference>
<dbReference type="Pfam" id="PF14200">
    <property type="entry name" value="RicinB_lectin_2"/>
    <property type="match status" value="1"/>
</dbReference>
<evidence type="ECO:0000256" key="1">
    <source>
        <dbReference type="ARBA" id="ARBA00004325"/>
    </source>
</evidence>
<dbReference type="PANTHER" id="PTHR28074:SF1">
    <property type="entry name" value="ATP SYNTHASE SUBUNIT K, MITOCHONDRIAL"/>
    <property type="match status" value="1"/>
</dbReference>
<dbReference type="InterPro" id="IPR000772">
    <property type="entry name" value="Ricin_B_lectin"/>
</dbReference>
<dbReference type="PANTHER" id="PTHR28074">
    <property type="entry name" value="ATP SYNTHASE SUBUNIT K, MITOCHONDRIAL"/>
    <property type="match status" value="1"/>
</dbReference>
<evidence type="ECO:0000256" key="2">
    <source>
        <dbReference type="ARBA" id="ARBA00023128"/>
    </source>
</evidence>
<evidence type="ECO:0000313" key="6">
    <source>
        <dbReference type="Proteomes" id="UP001465976"/>
    </source>
</evidence>
<gene>
    <name evidence="5" type="ORF">V5O48_013696</name>
</gene>
<dbReference type="InterPro" id="IPR035992">
    <property type="entry name" value="Ricin_B-like_lectins"/>
</dbReference>
<organism evidence="5 6">
    <name type="scientific">Marasmius crinis-equi</name>
    <dbReference type="NCBI Taxonomy" id="585013"/>
    <lineage>
        <taxon>Eukaryota</taxon>
        <taxon>Fungi</taxon>
        <taxon>Dikarya</taxon>
        <taxon>Basidiomycota</taxon>
        <taxon>Agaricomycotina</taxon>
        <taxon>Agaricomycetes</taxon>
        <taxon>Agaricomycetidae</taxon>
        <taxon>Agaricales</taxon>
        <taxon>Marasmiineae</taxon>
        <taxon>Marasmiaceae</taxon>
        <taxon>Marasmius</taxon>
    </lineage>
</organism>
<proteinExistence type="predicted"/>
<evidence type="ECO:0000313" key="5">
    <source>
        <dbReference type="EMBL" id="KAL0568296.1"/>
    </source>
</evidence>
<dbReference type="SUPFAM" id="SSF50370">
    <property type="entry name" value="Ricin B-like lectins"/>
    <property type="match status" value="1"/>
</dbReference>
<dbReference type="EMBL" id="JBAHYK010001371">
    <property type="protein sequence ID" value="KAL0568296.1"/>
    <property type="molecule type" value="Genomic_DNA"/>
</dbReference>
<dbReference type="Proteomes" id="UP001465976">
    <property type="component" value="Unassembled WGS sequence"/>
</dbReference>
<accession>A0ABR3EZE3</accession>
<dbReference type="InterPro" id="IPR021278">
    <property type="entry name" value="ATP19"/>
</dbReference>